<evidence type="ECO:0000256" key="3">
    <source>
        <dbReference type="ARBA" id="ARBA00022536"/>
    </source>
</evidence>
<dbReference type="SUPFAM" id="SSF57196">
    <property type="entry name" value="EGF/Laminin"/>
    <property type="match status" value="1"/>
</dbReference>
<evidence type="ECO:0000256" key="2">
    <source>
        <dbReference type="ARBA" id="ARBA00022475"/>
    </source>
</evidence>
<evidence type="ECO:0000256" key="5">
    <source>
        <dbReference type="ARBA" id="ARBA00022737"/>
    </source>
</evidence>
<keyword evidence="6" id="KW-0472">Membrane</keyword>
<protein>
    <submittedName>
        <fullName evidence="12">Mucin-13-like</fullName>
    </submittedName>
</protein>
<dbReference type="Proteomes" id="UP000694546">
    <property type="component" value="Chromosome 18"/>
</dbReference>
<comment type="caution">
    <text evidence="9">Lacks conserved residue(s) required for the propagation of feature annotation.</text>
</comment>
<organism evidence="12 13">
    <name type="scientific">Gadus morhua</name>
    <name type="common">Atlantic cod</name>
    <dbReference type="NCBI Taxonomy" id="8049"/>
    <lineage>
        <taxon>Eukaryota</taxon>
        <taxon>Metazoa</taxon>
        <taxon>Chordata</taxon>
        <taxon>Craniata</taxon>
        <taxon>Vertebrata</taxon>
        <taxon>Euteleostomi</taxon>
        <taxon>Actinopterygii</taxon>
        <taxon>Neopterygii</taxon>
        <taxon>Teleostei</taxon>
        <taxon>Neoteleostei</taxon>
        <taxon>Acanthomorphata</taxon>
        <taxon>Zeiogadaria</taxon>
        <taxon>Gadariae</taxon>
        <taxon>Gadiformes</taxon>
        <taxon>Gadoidei</taxon>
        <taxon>Gadidae</taxon>
        <taxon>Gadus</taxon>
    </lineage>
</organism>
<keyword evidence="2" id="KW-1003">Cell membrane</keyword>
<keyword evidence="5" id="KW-0677">Repeat</keyword>
<dbReference type="GeneTree" id="ENSGT00710000106813"/>
<feature type="compositionally biased region" description="Polar residues" evidence="10">
    <location>
        <begin position="128"/>
        <end position="138"/>
    </location>
</feature>
<proteinExistence type="predicted"/>
<evidence type="ECO:0000256" key="9">
    <source>
        <dbReference type="PROSITE-ProRule" id="PRU00076"/>
    </source>
</evidence>
<evidence type="ECO:0000256" key="8">
    <source>
        <dbReference type="ARBA" id="ARBA00023180"/>
    </source>
</evidence>
<reference evidence="12" key="2">
    <citation type="submission" date="2025-09" db="UniProtKB">
        <authorList>
            <consortium name="Ensembl"/>
        </authorList>
    </citation>
    <scope>IDENTIFICATION</scope>
</reference>
<feature type="domain" description="EGF-like" evidence="11">
    <location>
        <begin position="127"/>
        <end position="164"/>
    </location>
</feature>
<reference evidence="12" key="1">
    <citation type="submission" date="2025-08" db="UniProtKB">
        <authorList>
            <consortium name="Ensembl"/>
        </authorList>
    </citation>
    <scope>IDENTIFICATION</scope>
</reference>
<dbReference type="InterPro" id="IPR000742">
    <property type="entry name" value="EGF"/>
</dbReference>
<keyword evidence="13" id="KW-1185">Reference proteome</keyword>
<evidence type="ECO:0000256" key="4">
    <source>
        <dbReference type="ARBA" id="ARBA00022729"/>
    </source>
</evidence>
<accession>A0A8C5CJC9</accession>
<name>A0A8C5CJC9_GADMO</name>
<dbReference type="AlphaFoldDB" id="A0A8C5CJC9"/>
<comment type="subcellular location">
    <subcellularLocation>
        <location evidence="1">Cell membrane</location>
    </subcellularLocation>
</comment>
<dbReference type="PANTHER" id="PTHR24037">
    <property type="entry name" value="HEART DEVELOPMENT PROTEIN WITH EGF-LIKE DOMAINS 1"/>
    <property type="match status" value="1"/>
</dbReference>
<evidence type="ECO:0000256" key="6">
    <source>
        <dbReference type="ARBA" id="ARBA00023136"/>
    </source>
</evidence>
<evidence type="ECO:0000256" key="10">
    <source>
        <dbReference type="SAM" id="MobiDB-lite"/>
    </source>
</evidence>
<gene>
    <name evidence="12" type="primary">LOC115531659</name>
</gene>
<dbReference type="Ensembl" id="ENSGMOT00000032612.1">
    <property type="protein sequence ID" value="ENSGMOP00000062323.1"/>
    <property type="gene ID" value="ENSGMOG00000032968.1"/>
</dbReference>
<dbReference type="PROSITE" id="PS50026">
    <property type="entry name" value="EGF_3"/>
    <property type="match status" value="1"/>
</dbReference>
<evidence type="ECO:0000256" key="1">
    <source>
        <dbReference type="ARBA" id="ARBA00004236"/>
    </source>
</evidence>
<sequence length="308" mass="33187">PPRFEDGHSFQWESRLSILSGVPTTTPGVPTTTPGVSTTTPGVSTTTPEVPITTTGVPTTTTGVPTTTPEVSTTTPGVPTTTPEVPTTTTGVPTTTPEVPTTTPEVPTTTTGVPTTTPDVTTAPPSTSDPCNQNSCGGGSTCQRRFNETYTCLCLVGMNYDETERQCADAKVFPGKLELRLTWDKQLKIKTSECFEKQSEIIIATLSKTFKDLDLMYLKSTVLEFNPSESVEMNLRKNKNTIATVENLFRLSSNANNSWVTDTVLKAIINDKLIASFNACPSGERPYNDTHCYPCAFGKSGFNCEECE</sequence>
<keyword evidence="8" id="KW-0325">Glycoprotein</keyword>
<dbReference type="PANTHER" id="PTHR24037:SF10">
    <property type="entry name" value="MUCIN-13"/>
    <property type="match status" value="1"/>
</dbReference>
<evidence type="ECO:0000313" key="13">
    <source>
        <dbReference type="Proteomes" id="UP000694546"/>
    </source>
</evidence>
<evidence type="ECO:0000259" key="11">
    <source>
        <dbReference type="PROSITE" id="PS50026"/>
    </source>
</evidence>
<dbReference type="PRINTS" id="PR01217">
    <property type="entry name" value="PRICHEXTENSN"/>
</dbReference>
<feature type="region of interest" description="Disordered" evidence="10">
    <location>
        <begin position="20"/>
        <end position="138"/>
    </location>
</feature>
<feature type="compositionally biased region" description="Low complexity" evidence="10">
    <location>
        <begin position="20"/>
        <end position="126"/>
    </location>
</feature>
<keyword evidence="3 9" id="KW-0245">EGF-like domain</keyword>
<keyword evidence="7" id="KW-1015">Disulfide bond</keyword>
<evidence type="ECO:0000256" key="7">
    <source>
        <dbReference type="ARBA" id="ARBA00023157"/>
    </source>
</evidence>
<keyword evidence="4" id="KW-0732">Signal</keyword>
<evidence type="ECO:0000313" key="12">
    <source>
        <dbReference type="Ensembl" id="ENSGMOP00000062323.1"/>
    </source>
</evidence>
<dbReference type="GO" id="GO:0005886">
    <property type="term" value="C:plasma membrane"/>
    <property type="evidence" value="ECO:0007669"/>
    <property type="project" value="UniProtKB-SubCell"/>
</dbReference>